<evidence type="ECO:0000313" key="8">
    <source>
        <dbReference type="Proteomes" id="UP001164746"/>
    </source>
</evidence>
<evidence type="ECO:0000313" key="7">
    <source>
        <dbReference type="EMBL" id="WAR06704.1"/>
    </source>
</evidence>
<feature type="disulfide bond" evidence="5">
    <location>
        <begin position="595"/>
        <end position="622"/>
    </location>
</feature>
<dbReference type="PANTHER" id="PTHR19325">
    <property type="entry name" value="COMPLEMENT COMPONENT-RELATED SUSHI DOMAIN-CONTAINING"/>
    <property type="match status" value="1"/>
</dbReference>
<dbReference type="Pfam" id="PF00084">
    <property type="entry name" value="Sushi"/>
    <property type="match status" value="12"/>
</dbReference>
<keyword evidence="8" id="KW-1185">Reference proteome</keyword>
<keyword evidence="4" id="KW-0325">Glycoprotein</keyword>
<feature type="domain" description="Sushi" evidence="6">
    <location>
        <begin position="1009"/>
        <end position="1067"/>
    </location>
</feature>
<feature type="disulfide bond" evidence="5">
    <location>
        <begin position="490"/>
        <end position="517"/>
    </location>
</feature>
<evidence type="ECO:0000256" key="2">
    <source>
        <dbReference type="ARBA" id="ARBA00022737"/>
    </source>
</evidence>
<gene>
    <name evidence="7" type="ORF">MAR_016662</name>
</gene>
<dbReference type="Gene3D" id="2.10.70.10">
    <property type="entry name" value="Complement Module, domain 1"/>
    <property type="match status" value="12"/>
</dbReference>
<evidence type="ECO:0000256" key="1">
    <source>
        <dbReference type="ARBA" id="ARBA00022659"/>
    </source>
</evidence>
<dbReference type="Proteomes" id="UP001164746">
    <property type="component" value="Chromosome 6"/>
</dbReference>
<keyword evidence="2" id="KW-0677">Repeat</keyword>
<sequence>MSTRPTSVPAGYLRQGRHDIDFHIDMKLYMLAGLMAILTVLRQACGSGQTSASQNFPSIEPTLSTLRTPKMTTGCGDPRLISVTNTKPIEYIKGVTDTGDRALVTVTCNDGYEFVLRNTKMSLYHFICLGGHWRGPHGCKLKDCGYPTSVPNENVKYIEFHEPNKTTENSTVSVYCIEGYGFWIYDLRAYQAKFTMFCKNGNWTHSHSCKVKDCRDAPYIENGYPNVSNGTTYGSAVVYTCDDGYTLYGENRTECQADGTWKAVHVNCTINDCRDPPALKNGSPKKLNGTTYGSVAVYTCDDGYTLHGKNSTVCQANGTWKDFHVNCIINDCGDPTLVPNEHVRPIEFNKTTEHARVNVHCLDGYGFWIVNLLAYRTSFSMVCRNGKWMPLRSCQVIDCYSPPAIENGSLNKSNGTTYGSVVVYTCEEGYKMYGETSTYCQANGKWKAAHILIGCMALLFVDCNDPPVLENGSPNKSNGTTYGSVVVYSCGKGYTLYGDNSTTCQTDGTWKVIHANCTINDYLHTLSLSKALSPICNKGYTLYGDNTSECLASGQWEGFNLSCSINDCGPPTLPDHAIATTTNGTVYQSFALFNCDRGYTIHGDNKTLCLESGKWKQFNLSCSINANGNETAKITITKVIVFLKDIWMINIGHIDVDIAHRLPNKTNTNRNIIVKFPLRMLIEKILKSRKLLKNSSCFINKDLTRENQRVLMCVKRKMNDEVVQLGRFKVFTGYAIHGDNKTQCLASGKWKQFNLSCSINDCRDTPYIENGYPNVSNGTTYGSAVVYTCDDGYTLYGENRTECQADGTWKAVHVNCTINNCRDPPALKNGYPKKLNGTTYGSVAVYTCDDGYTLHGKNSTVCQANGTWKDFHVNCIINDCGDPTLVPNEHVRPIEFNKTTEHARVNVHCLDGYGFWIVNLLAYRTSFSMVCHNGKWIQSRSCQVIDCYSPPAIENGSLNKSNGTTYGSVVVYTCEEGYKMYGETSTYCQANGKWKAAHILIGCMALLFVDCNDPPVLENGSPNKSNGTTYGSVVVYSCGKGYTLYGDNSTTCQTDGTWKVIHANCTINDYLHTLSPSKALSPICNKGYTLYGDNTSECLASGQWEGFNLSCSINDCGPPTLPDHAIATTTNGTVYQSFALFNCDRGYTIHGDNKTLCLESGKWKQFNLSCSINANGNETAKITITKVIVFLKDIWMINIGNIDVDIAHRLPNKTNTNRNIIVKFPLRMLIEKILKCRKLLKNSS</sequence>
<feature type="disulfide bond" evidence="5">
    <location>
        <begin position="1038"/>
        <end position="1065"/>
    </location>
</feature>
<accession>A0ABY7EC03</accession>
<name>A0ABY7EC03_MYAAR</name>
<dbReference type="PROSITE" id="PS50923">
    <property type="entry name" value="SUSHI"/>
    <property type="match status" value="11"/>
</dbReference>
<protein>
    <submittedName>
        <fullName evidence="7">SVEP1-like protein</fullName>
    </submittedName>
</protein>
<dbReference type="InterPro" id="IPR050350">
    <property type="entry name" value="Compl-Cell_Adhes-Reg"/>
</dbReference>
<evidence type="ECO:0000256" key="3">
    <source>
        <dbReference type="ARBA" id="ARBA00023157"/>
    </source>
</evidence>
<feature type="domain" description="Sushi" evidence="6">
    <location>
        <begin position="330"/>
        <end position="396"/>
    </location>
</feature>
<keyword evidence="1 5" id="KW-0768">Sushi</keyword>
<dbReference type="PANTHER" id="PTHR19325:SF575">
    <property type="entry name" value="LOCOMOTION-RELATED PROTEIN HIKARU GENKI"/>
    <property type="match status" value="1"/>
</dbReference>
<dbReference type="InterPro" id="IPR000436">
    <property type="entry name" value="Sushi_SCR_CCP_dom"/>
</dbReference>
<organism evidence="7 8">
    <name type="scientific">Mya arenaria</name>
    <name type="common">Soft-shell clam</name>
    <dbReference type="NCBI Taxonomy" id="6604"/>
    <lineage>
        <taxon>Eukaryota</taxon>
        <taxon>Metazoa</taxon>
        <taxon>Spiralia</taxon>
        <taxon>Lophotrochozoa</taxon>
        <taxon>Mollusca</taxon>
        <taxon>Bivalvia</taxon>
        <taxon>Autobranchia</taxon>
        <taxon>Heteroconchia</taxon>
        <taxon>Euheterodonta</taxon>
        <taxon>Imparidentia</taxon>
        <taxon>Neoheterodontei</taxon>
        <taxon>Myida</taxon>
        <taxon>Myoidea</taxon>
        <taxon>Myidae</taxon>
        <taxon>Mya</taxon>
    </lineage>
</organism>
<dbReference type="SMART" id="SM00032">
    <property type="entry name" value="CCP"/>
    <property type="match status" value="14"/>
</dbReference>
<comment type="caution">
    <text evidence="5">Lacks conserved residue(s) required for the propagation of feature annotation.</text>
</comment>
<feature type="domain" description="Sushi" evidence="6">
    <location>
        <begin position="212"/>
        <end position="270"/>
    </location>
</feature>
<feature type="domain" description="Sushi" evidence="6">
    <location>
        <begin position="819"/>
        <end position="877"/>
    </location>
</feature>
<feature type="disulfide bond" evidence="5">
    <location>
        <begin position="300"/>
        <end position="327"/>
    </location>
</feature>
<evidence type="ECO:0000259" key="6">
    <source>
        <dbReference type="PROSITE" id="PS50923"/>
    </source>
</evidence>
<proteinExistence type="predicted"/>
<dbReference type="CDD" id="cd00033">
    <property type="entry name" value="CCP"/>
    <property type="match status" value="10"/>
</dbReference>
<feature type="disulfide bond" evidence="5">
    <location>
        <begin position="848"/>
        <end position="875"/>
    </location>
</feature>
<feature type="disulfide bond" evidence="5">
    <location>
        <begin position="1143"/>
        <end position="1170"/>
    </location>
</feature>
<dbReference type="SUPFAM" id="SSF57535">
    <property type="entry name" value="Complement control module/SCR domain"/>
    <property type="match status" value="14"/>
</dbReference>
<feature type="domain" description="Sushi" evidence="6">
    <location>
        <begin position="461"/>
        <end position="519"/>
    </location>
</feature>
<evidence type="ECO:0000256" key="5">
    <source>
        <dbReference type="PROSITE-ProRule" id="PRU00302"/>
    </source>
</evidence>
<feature type="domain" description="Sushi" evidence="6">
    <location>
        <begin position="945"/>
        <end position="1005"/>
    </location>
</feature>
<dbReference type="EMBL" id="CP111017">
    <property type="protein sequence ID" value="WAR06704.1"/>
    <property type="molecule type" value="Genomic_DNA"/>
</dbReference>
<feature type="domain" description="Sushi" evidence="6">
    <location>
        <begin position="760"/>
        <end position="818"/>
    </location>
</feature>
<evidence type="ECO:0000256" key="4">
    <source>
        <dbReference type="ARBA" id="ARBA00023180"/>
    </source>
</evidence>
<feature type="disulfide bond" evidence="5">
    <location>
        <begin position="241"/>
        <end position="268"/>
    </location>
</feature>
<feature type="disulfide bond" evidence="5">
    <location>
        <begin position="789"/>
        <end position="816"/>
    </location>
</feature>
<reference evidence="7" key="1">
    <citation type="submission" date="2022-11" db="EMBL/GenBank/DDBJ databases">
        <title>Centuries of genome instability and evolution in soft-shell clam transmissible cancer (bioRxiv).</title>
        <authorList>
            <person name="Hart S.F.M."/>
            <person name="Yonemitsu M.A."/>
            <person name="Giersch R.M."/>
            <person name="Beal B.F."/>
            <person name="Arriagada G."/>
            <person name="Davis B.W."/>
            <person name="Ostrander E.A."/>
            <person name="Goff S.P."/>
            <person name="Metzger M.J."/>
        </authorList>
    </citation>
    <scope>NUCLEOTIDE SEQUENCE</scope>
    <source>
        <strain evidence="7">MELC-2E11</strain>
        <tissue evidence="7">Siphon/mantle</tissue>
    </source>
</reference>
<feature type="domain" description="Sushi" evidence="6">
    <location>
        <begin position="271"/>
        <end position="329"/>
    </location>
</feature>
<feature type="domain" description="Sushi" evidence="6">
    <location>
        <begin position="566"/>
        <end position="624"/>
    </location>
</feature>
<feature type="domain" description="Sushi" evidence="6">
    <location>
        <begin position="1114"/>
        <end position="1172"/>
    </location>
</feature>
<dbReference type="InterPro" id="IPR035976">
    <property type="entry name" value="Sushi/SCR/CCP_sf"/>
</dbReference>
<keyword evidence="3 5" id="KW-1015">Disulfide bond</keyword>
<feature type="domain" description="Sushi" evidence="6">
    <location>
        <begin position="397"/>
        <end position="457"/>
    </location>
</feature>